<dbReference type="GO" id="GO:0005634">
    <property type="term" value="C:nucleus"/>
    <property type="evidence" value="ECO:0007669"/>
    <property type="project" value="UniProtKB-SubCell"/>
</dbReference>
<keyword evidence="10" id="KW-0506">mRNA capping</keyword>
<comment type="caution">
    <text evidence="19">The sequence shown here is derived from an EMBL/GenBank/DDBJ whole genome shotgun (WGS) entry which is preliminary data.</text>
</comment>
<evidence type="ECO:0000256" key="8">
    <source>
        <dbReference type="ARBA" id="ARBA00022679"/>
    </source>
</evidence>
<evidence type="ECO:0000256" key="14">
    <source>
        <dbReference type="ARBA" id="ARBA00078839"/>
    </source>
</evidence>
<evidence type="ECO:0000256" key="2">
    <source>
        <dbReference type="ARBA" id="ARBA00004496"/>
    </source>
</evidence>
<feature type="binding site" evidence="16">
    <location>
        <position position="147"/>
    </location>
    <ligand>
        <name>S-adenosyl-L-methionine</name>
        <dbReference type="ChEBI" id="CHEBI:59789"/>
    </ligand>
</feature>
<dbReference type="Gene3D" id="3.40.50.12760">
    <property type="match status" value="2"/>
</dbReference>
<feature type="coiled-coil region" evidence="17">
    <location>
        <begin position="55"/>
        <end position="82"/>
    </location>
</feature>
<evidence type="ECO:0000259" key="18">
    <source>
        <dbReference type="PROSITE" id="PS51614"/>
    </source>
</evidence>
<dbReference type="InterPro" id="IPR025807">
    <property type="entry name" value="Adrift-typ_MeTrfase"/>
</dbReference>
<dbReference type="SUPFAM" id="SSF53335">
    <property type="entry name" value="S-adenosyl-L-methionine-dependent methyltransferases"/>
    <property type="match status" value="1"/>
</dbReference>
<dbReference type="GO" id="GO:0120550">
    <property type="term" value="F:methyltransferase cap2 activity"/>
    <property type="evidence" value="ECO:0007669"/>
    <property type="project" value="UniProtKB-EC"/>
</dbReference>
<dbReference type="EC" id="2.1.1.296" evidence="3"/>
<keyword evidence="6 16" id="KW-0489">Methyltransferase</keyword>
<sequence length="752" mass="86056">MDRSPSRKRPHVDHSDSSFSVSNEIKELFNKRFTFKNPSDKPWCLSDVGEVQTGESCHSTELQKLKESLNNVKNELGDKELAKWHQHTAFTNRAGKVMSYVRRFMNAELCTQAWCKFHEILGTFHLLPEELCKNENLNTVHLCEAPGAFIASLNHYLRSHRKPWKWQWFANTLNPYNEGNETGTMIMDDRFIVDTLPCWYFGPDNTGDIMVYKYLEGLIKITQPMKTIHLVTADGSFDCQDNPGEQEALVSPLHYCETITALKLLSPKGSFVLKLFTLFERSSVCLLYLLNCCFKQVHVFKPGTSKSGNSEVYAVCLNYEGKDALGDHFNQLELNFGLDVVQKAWFARAAVPDSFLKQLEECCTFFHKRQTETIRENIRLFENMYEADNRQMEGKRHDAARFYLKKFKLCEVARDDWVVKSHARCSLTNQQPTHKKKHSGSYNERQELAGLVWHKRIRKSWLGPEVEQHCSPAHEVGYALMGRKACGKYCDWSIVKGRQLSRLASSPFCDVELLQNMVEAVLEYRNANSEVASHCTYCTLYSRDLVLRKLSSLVRKQEKKSVHCGEAVDCLVIGRPEIFSCLEQPSGLRLSYHEGVSSPSGQCTVLHDGEVGYQKWLLDVVFHVVKECRDGEALILPILSSFTRFTAGLIFLLHHCFRALDFVCPTSSDALGTLAFLLCADFHRPSQEVLDFLEKLIKEVCQLQVSESEQPLQVLEFVPMELLLTGDLMDFLSRLNKAIAKQRLHLLIQAAI</sequence>
<feature type="active site" description="Proton acceptor" evidence="16">
    <location>
        <position position="274"/>
    </location>
</feature>
<dbReference type="PROSITE" id="PS51614">
    <property type="entry name" value="SAM_MT_ADRIFT"/>
    <property type="match status" value="1"/>
</dbReference>
<dbReference type="GO" id="GO:0006370">
    <property type="term" value="P:7-methylguanosine mRNA capping"/>
    <property type="evidence" value="ECO:0007669"/>
    <property type="project" value="UniProtKB-KW"/>
</dbReference>
<evidence type="ECO:0000256" key="6">
    <source>
        <dbReference type="ARBA" id="ARBA00022603"/>
    </source>
</evidence>
<keyword evidence="11" id="KW-0539">Nucleus</keyword>
<evidence type="ECO:0000256" key="4">
    <source>
        <dbReference type="ARBA" id="ARBA00021134"/>
    </source>
</evidence>
<evidence type="ECO:0000256" key="9">
    <source>
        <dbReference type="ARBA" id="ARBA00022691"/>
    </source>
</evidence>
<dbReference type="InterPro" id="IPR002877">
    <property type="entry name" value="RNA_MeTrfase_FtsJ_dom"/>
</dbReference>
<keyword evidence="5" id="KW-0963">Cytoplasm</keyword>
<evidence type="ECO:0000256" key="7">
    <source>
        <dbReference type="ARBA" id="ARBA00022664"/>
    </source>
</evidence>
<evidence type="ECO:0000256" key="16">
    <source>
        <dbReference type="PROSITE-ProRule" id="PRU00946"/>
    </source>
</evidence>
<dbReference type="GO" id="GO:0005737">
    <property type="term" value="C:cytoplasm"/>
    <property type="evidence" value="ECO:0007669"/>
    <property type="project" value="UniProtKB-SubCell"/>
</dbReference>
<dbReference type="GO" id="GO:0032259">
    <property type="term" value="P:methylation"/>
    <property type="evidence" value="ECO:0007669"/>
    <property type="project" value="UniProtKB-KW"/>
</dbReference>
<proteinExistence type="predicted"/>
<evidence type="ECO:0000313" key="20">
    <source>
        <dbReference type="Proteomes" id="UP000288216"/>
    </source>
</evidence>
<protein>
    <recommendedName>
        <fullName evidence="4">Cap-specific mRNA (nucleoside-2'-O-)-methyltransferase 2</fullName>
        <ecNumber evidence="3">2.1.1.296</ecNumber>
    </recommendedName>
    <alternativeName>
        <fullName evidence="15">Cap methyltransferase 2</fullName>
    </alternativeName>
    <alternativeName>
        <fullName evidence="13">Cap2 2'O-ribose methyltransferase 2</fullName>
    </alternativeName>
    <alternativeName>
        <fullName evidence="14">FtsJ methyltransferase domain-containing protein 1</fullName>
    </alternativeName>
</protein>
<dbReference type="InterPro" id="IPR029063">
    <property type="entry name" value="SAM-dependent_MTases_sf"/>
</dbReference>
<keyword evidence="17" id="KW-0175">Coiled coil</keyword>
<dbReference type="FunFam" id="3.40.50.12760:FF:000002">
    <property type="entry name" value="Cap methyltransferase 2"/>
    <property type="match status" value="1"/>
</dbReference>
<name>A0A401Q195_SCYTO</name>
<comment type="catalytic activity">
    <reaction evidence="12">
        <text>a 5'-end (N(7)-methyl 5'-triphosphoguanosine)-(2'-O-methyl-ribonucleoside)-(ribonucleotide) in mRNA + S-adenosyl-L-methionine = a 5'-end (N(7)-methyl 5'-triphosphoguanosine)-(2'-O-methyl-ribonucleoside)-(2'-O-methyl-ribonucleotide) in mRNA + S-adenosyl-L-homocysteine + H(+)</text>
        <dbReference type="Rhea" id="RHEA:67024"/>
        <dbReference type="Rhea" id="RHEA-COMP:17169"/>
        <dbReference type="Rhea" id="RHEA-COMP:17170"/>
        <dbReference type="ChEBI" id="CHEBI:15378"/>
        <dbReference type="ChEBI" id="CHEBI:57856"/>
        <dbReference type="ChEBI" id="CHEBI:59789"/>
        <dbReference type="ChEBI" id="CHEBI:167612"/>
        <dbReference type="ChEBI" id="CHEBI:167614"/>
        <dbReference type="EC" id="2.1.1.296"/>
    </reaction>
</comment>
<evidence type="ECO:0000313" key="19">
    <source>
        <dbReference type="EMBL" id="GCB79199.1"/>
    </source>
</evidence>
<evidence type="ECO:0000256" key="5">
    <source>
        <dbReference type="ARBA" id="ARBA00022490"/>
    </source>
</evidence>
<dbReference type="InterPro" id="IPR050851">
    <property type="entry name" value="mRNA_Cap_2O-Ribose_MeTrfase"/>
</dbReference>
<keyword evidence="20" id="KW-1185">Reference proteome</keyword>
<feature type="domain" description="Adrift-type SAM-dependent 2'-O-MTase" evidence="18">
    <location>
        <begin position="108"/>
        <end position="321"/>
    </location>
</feature>
<keyword evidence="8 16" id="KW-0808">Transferase</keyword>
<evidence type="ECO:0000256" key="13">
    <source>
        <dbReference type="ARBA" id="ARBA00075600"/>
    </source>
</evidence>
<dbReference type="AlphaFoldDB" id="A0A401Q195"/>
<dbReference type="STRING" id="75743.A0A401Q195"/>
<dbReference type="OMA" id="HGEFIER"/>
<evidence type="ECO:0000256" key="11">
    <source>
        <dbReference type="ARBA" id="ARBA00023242"/>
    </source>
</evidence>
<evidence type="ECO:0000256" key="12">
    <source>
        <dbReference type="ARBA" id="ARBA00049477"/>
    </source>
</evidence>
<dbReference type="PANTHER" id="PTHR16121">
    <property type="entry name" value="CAP-SPECIFIC MRNA (NUCLEOSIDE-2'-O-)-METHYLTRANSFERASE 1-RELATED"/>
    <property type="match status" value="1"/>
</dbReference>
<reference evidence="19 20" key="1">
    <citation type="journal article" date="2018" name="Nat. Ecol. Evol.">
        <title>Shark genomes provide insights into elasmobranch evolution and the origin of vertebrates.</title>
        <authorList>
            <person name="Hara Y"/>
            <person name="Yamaguchi K"/>
            <person name="Onimaru K"/>
            <person name="Kadota M"/>
            <person name="Koyanagi M"/>
            <person name="Keeley SD"/>
            <person name="Tatsumi K"/>
            <person name="Tanaka K"/>
            <person name="Motone F"/>
            <person name="Kageyama Y"/>
            <person name="Nozu R"/>
            <person name="Adachi N"/>
            <person name="Nishimura O"/>
            <person name="Nakagawa R"/>
            <person name="Tanegashima C"/>
            <person name="Kiyatake I"/>
            <person name="Matsumoto R"/>
            <person name="Murakumo K"/>
            <person name="Nishida K"/>
            <person name="Terakita A"/>
            <person name="Kuratani S"/>
            <person name="Sato K"/>
            <person name="Hyodo S Kuraku.S."/>
        </authorList>
    </citation>
    <scope>NUCLEOTIDE SEQUENCE [LARGE SCALE GENOMIC DNA]</scope>
</reference>
<dbReference type="EMBL" id="BFAA01011947">
    <property type="protein sequence ID" value="GCB79199.1"/>
    <property type="molecule type" value="Genomic_DNA"/>
</dbReference>
<dbReference type="OrthoDB" id="429597at2759"/>
<feature type="binding site" evidence="16">
    <location>
        <position position="234"/>
    </location>
    <ligand>
        <name>S-adenosyl-L-methionine</name>
        <dbReference type="ChEBI" id="CHEBI:59789"/>
    </ligand>
</feature>
<accession>A0A401Q195</accession>
<dbReference type="Proteomes" id="UP000288216">
    <property type="component" value="Unassembled WGS sequence"/>
</dbReference>
<keyword evidence="9 16" id="KW-0949">S-adenosyl-L-methionine</keyword>
<evidence type="ECO:0000256" key="17">
    <source>
        <dbReference type="SAM" id="Coils"/>
    </source>
</evidence>
<dbReference type="Pfam" id="PF01728">
    <property type="entry name" value="FtsJ"/>
    <property type="match status" value="1"/>
</dbReference>
<feature type="binding site" evidence="16">
    <location>
        <position position="166"/>
    </location>
    <ligand>
        <name>S-adenosyl-L-methionine</name>
        <dbReference type="ChEBI" id="CHEBI:59789"/>
    </ligand>
</feature>
<evidence type="ECO:0000256" key="1">
    <source>
        <dbReference type="ARBA" id="ARBA00004123"/>
    </source>
</evidence>
<dbReference type="PANTHER" id="PTHR16121:SF2">
    <property type="entry name" value="CAP-SPECIFIC MRNA (NUCLEOSIDE-2'-O-)-METHYLTRANSFERASE 2"/>
    <property type="match status" value="1"/>
</dbReference>
<evidence type="ECO:0000256" key="10">
    <source>
        <dbReference type="ARBA" id="ARBA00023042"/>
    </source>
</evidence>
<dbReference type="GO" id="GO:0004483">
    <property type="term" value="F:methyltransferase cap1 activity"/>
    <property type="evidence" value="ECO:0007669"/>
    <property type="project" value="TreeGrafter"/>
</dbReference>
<keyword evidence="7" id="KW-0507">mRNA processing</keyword>
<comment type="subcellular location">
    <subcellularLocation>
        <location evidence="2">Cytoplasm</location>
    </subcellularLocation>
    <subcellularLocation>
        <location evidence="1">Nucleus</location>
    </subcellularLocation>
</comment>
<organism evidence="19 20">
    <name type="scientific">Scyliorhinus torazame</name>
    <name type="common">Cloudy catshark</name>
    <name type="synonym">Catulus torazame</name>
    <dbReference type="NCBI Taxonomy" id="75743"/>
    <lineage>
        <taxon>Eukaryota</taxon>
        <taxon>Metazoa</taxon>
        <taxon>Chordata</taxon>
        <taxon>Craniata</taxon>
        <taxon>Vertebrata</taxon>
        <taxon>Chondrichthyes</taxon>
        <taxon>Elasmobranchii</taxon>
        <taxon>Galeomorphii</taxon>
        <taxon>Galeoidea</taxon>
        <taxon>Carcharhiniformes</taxon>
        <taxon>Scyliorhinidae</taxon>
        <taxon>Scyliorhinus</taxon>
    </lineage>
</organism>
<evidence type="ECO:0000256" key="3">
    <source>
        <dbReference type="ARBA" id="ARBA00012770"/>
    </source>
</evidence>
<gene>
    <name evidence="19" type="ORF">scyTo_0017854</name>
</gene>
<evidence type="ECO:0000256" key="15">
    <source>
        <dbReference type="ARBA" id="ARBA00081266"/>
    </source>
</evidence>